<accession>A0A371EQ28</accession>
<protein>
    <submittedName>
        <fullName evidence="1">Copia protein</fullName>
    </submittedName>
</protein>
<gene>
    <name evidence="1" type="primary">GIP</name>
    <name evidence="1" type="ORF">CR513_52944</name>
</gene>
<feature type="non-terminal residue" evidence="1">
    <location>
        <position position="1"/>
    </location>
</feature>
<dbReference type="AlphaFoldDB" id="A0A371EQ28"/>
<sequence length="63" mass="7162">MKHIEIDGHFIKEKLDDSLIVTAHIPPGLKVVDIFTKELPSARFQDLIGKHDLYPLKEISVIV</sequence>
<organism evidence="1 2">
    <name type="scientific">Mucuna pruriens</name>
    <name type="common">Velvet bean</name>
    <name type="synonym">Dolichos pruriens</name>
    <dbReference type="NCBI Taxonomy" id="157652"/>
    <lineage>
        <taxon>Eukaryota</taxon>
        <taxon>Viridiplantae</taxon>
        <taxon>Streptophyta</taxon>
        <taxon>Embryophyta</taxon>
        <taxon>Tracheophyta</taxon>
        <taxon>Spermatophyta</taxon>
        <taxon>Magnoliopsida</taxon>
        <taxon>eudicotyledons</taxon>
        <taxon>Gunneridae</taxon>
        <taxon>Pentapetalae</taxon>
        <taxon>rosids</taxon>
        <taxon>fabids</taxon>
        <taxon>Fabales</taxon>
        <taxon>Fabaceae</taxon>
        <taxon>Papilionoideae</taxon>
        <taxon>50 kb inversion clade</taxon>
        <taxon>NPAAA clade</taxon>
        <taxon>indigoferoid/millettioid clade</taxon>
        <taxon>Phaseoleae</taxon>
        <taxon>Mucuna</taxon>
    </lineage>
</organism>
<evidence type="ECO:0000313" key="2">
    <source>
        <dbReference type="Proteomes" id="UP000257109"/>
    </source>
</evidence>
<dbReference type="EMBL" id="QJKJ01012683">
    <property type="protein sequence ID" value="RDX68104.1"/>
    <property type="molecule type" value="Genomic_DNA"/>
</dbReference>
<reference evidence="1" key="1">
    <citation type="submission" date="2018-05" db="EMBL/GenBank/DDBJ databases">
        <title>Draft genome of Mucuna pruriens seed.</title>
        <authorList>
            <person name="Nnadi N.E."/>
            <person name="Vos R."/>
            <person name="Hasami M.H."/>
            <person name="Devisetty U.K."/>
            <person name="Aguiy J.C."/>
        </authorList>
    </citation>
    <scope>NUCLEOTIDE SEQUENCE [LARGE SCALE GENOMIC DNA]</scope>
    <source>
        <strain evidence="1">JCA_2017</strain>
    </source>
</reference>
<proteinExistence type="predicted"/>
<evidence type="ECO:0000313" key="1">
    <source>
        <dbReference type="EMBL" id="RDX68104.1"/>
    </source>
</evidence>
<comment type="caution">
    <text evidence="1">The sequence shown here is derived from an EMBL/GenBank/DDBJ whole genome shotgun (WGS) entry which is preliminary data.</text>
</comment>
<keyword evidence="2" id="KW-1185">Reference proteome</keyword>
<name>A0A371EQ28_MUCPR</name>
<dbReference type="Proteomes" id="UP000257109">
    <property type="component" value="Unassembled WGS sequence"/>
</dbReference>